<feature type="DNA-binding region" description="H-T-H motif" evidence="4">
    <location>
        <begin position="51"/>
        <end position="70"/>
    </location>
</feature>
<dbReference type="OrthoDB" id="9795011at2"/>
<dbReference type="GO" id="GO:0003700">
    <property type="term" value="F:DNA-binding transcription factor activity"/>
    <property type="evidence" value="ECO:0007669"/>
    <property type="project" value="TreeGrafter"/>
</dbReference>
<dbReference type="PANTHER" id="PTHR30055:SF234">
    <property type="entry name" value="HTH-TYPE TRANSCRIPTIONAL REGULATOR BETI"/>
    <property type="match status" value="1"/>
</dbReference>
<dbReference type="InterPro" id="IPR050109">
    <property type="entry name" value="HTH-type_TetR-like_transc_reg"/>
</dbReference>
<evidence type="ECO:0000313" key="7">
    <source>
        <dbReference type="Proteomes" id="UP000199515"/>
    </source>
</evidence>
<evidence type="ECO:0000256" key="2">
    <source>
        <dbReference type="ARBA" id="ARBA00023125"/>
    </source>
</evidence>
<dbReference type="PROSITE" id="PS50977">
    <property type="entry name" value="HTH_TETR_2"/>
    <property type="match status" value="1"/>
</dbReference>
<dbReference type="Proteomes" id="UP000199515">
    <property type="component" value="Unassembled WGS sequence"/>
</dbReference>
<organism evidence="6 7">
    <name type="scientific">Amycolatopsis xylanica</name>
    <dbReference type="NCBI Taxonomy" id="589385"/>
    <lineage>
        <taxon>Bacteria</taxon>
        <taxon>Bacillati</taxon>
        <taxon>Actinomycetota</taxon>
        <taxon>Actinomycetes</taxon>
        <taxon>Pseudonocardiales</taxon>
        <taxon>Pseudonocardiaceae</taxon>
        <taxon>Amycolatopsis</taxon>
    </lineage>
</organism>
<dbReference type="PANTHER" id="PTHR30055">
    <property type="entry name" value="HTH-TYPE TRANSCRIPTIONAL REGULATOR RUTR"/>
    <property type="match status" value="1"/>
</dbReference>
<accession>A0A1H3GLB0</accession>
<dbReference type="InterPro" id="IPR036271">
    <property type="entry name" value="Tet_transcr_reg_TetR-rel_C_sf"/>
</dbReference>
<dbReference type="InterPro" id="IPR001647">
    <property type="entry name" value="HTH_TetR"/>
</dbReference>
<dbReference type="InterPro" id="IPR009057">
    <property type="entry name" value="Homeodomain-like_sf"/>
</dbReference>
<dbReference type="Pfam" id="PF00440">
    <property type="entry name" value="TetR_N"/>
    <property type="match status" value="1"/>
</dbReference>
<dbReference type="GO" id="GO:0000976">
    <property type="term" value="F:transcription cis-regulatory region binding"/>
    <property type="evidence" value="ECO:0007669"/>
    <property type="project" value="TreeGrafter"/>
</dbReference>
<evidence type="ECO:0000313" key="6">
    <source>
        <dbReference type="EMBL" id="SDY03428.1"/>
    </source>
</evidence>
<evidence type="ECO:0000256" key="1">
    <source>
        <dbReference type="ARBA" id="ARBA00023015"/>
    </source>
</evidence>
<keyword evidence="3" id="KW-0804">Transcription</keyword>
<keyword evidence="1" id="KW-0805">Transcription regulation</keyword>
<gene>
    <name evidence="6" type="ORF">SAMN05421504_104286</name>
</gene>
<keyword evidence="2 4" id="KW-0238">DNA-binding</keyword>
<name>A0A1H3GLB0_9PSEU</name>
<keyword evidence="7" id="KW-1185">Reference proteome</keyword>
<dbReference type="SUPFAM" id="SSF46689">
    <property type="entry name" value="Homeodomain-like"/>
    <property type="match status" value="1"/>
</dbReference>
<reference evidence="6 7" key="1">
    <citation type="submission" date="2016-10" db="EMBL/GenBank/DDBJ databases">
        <authorList>
            <person name="de Groot N.N."/>
        </authorList>
    </citation>
    <scope>NUCLEOTIDE SEQUENCE [LARGE SCALE GENOMIC DNA]</scope>
    <source>
        <strain evidence="6 7">CPCC 202699</strain>
    </source>
</reference>
<dbReference type="STRING" id="589385.SAMN05421504_104286"/>
<protein>
    <submittedName>
        <fullName evidence="6">DNA-binding transcriptional regulator, AcrR family</fullName>
    </submittedName>
</protein>
<evidence type="ECO:0000259" key="5">
    <source>
        <dbReference type="PROSITE" id="PS50977"/>
    </source>
</evidence>
<proteinExistence type="predicted"/>
<evidence type="ECO:0000256" key="3">
    <source>
        <dbReference type="ARBA" id="ARBA00023163"/>
    </source>
</evidence>
<feature type="domain" description="HTH tetR-type" evidence="5">
    <location>
        <begin position="29"/>
        <end position="88"/>
    </location>
</feature>
<dbReference type="Pfam" id="PF21597">
    <property type="entry name" value="TetR_C_43"/>
    <property type="match status" value="1"/>
</dbReference>
<dbReference type="SUPFAM" id="SSF48498">
    <property type="entry name" value="Tetracyclin repressor-like, C-terminal domain"/>
    <property type="match status" value="1"/>
</dbReference>
<dbReference type="AlphaFoldDB" id="A0A1H3GLB0"/>
<dbReference type="Gene3D" id="1.10.357.10">
    <property type="entry name" value="Tetracycline Repressor, domain 2"/>
    <property type="match status" value="1"/>
</dbReference>
<sequence>MFNTLPQLEDTLNLPILENVDRPLRRDAQRNRDLLVAAAREVFGSKGLDAPLEEIARRAGVAIGTLYNRFPARVNLIEAAFLPQLEQVLETGAQALALEDAWAGLVYFVETSCERQSTDRGFAEVCSGTVEAPEIDKAKTAIWEMITALVGRAQDAGELRQDFEAGDLVNAIAATSSIPDWRRHLTFLLDGFRAK</sequence>
<dbReference type="EMBL" id="FNON01000004">
    <property type="protein sequence ID" value="SDY03428.1"/>
    <property type="molecule type" value="Genomic_DNA"/>
</dbReference>
<dbReference type="PRINTS" id="PR00455">
    <property type="entry name" value="HTHTETR"/>
</dbReference>
<dbReference type="InterPro" id="IPR049445">
    <property type="entry name" value="TetR_SbtR-like_C"/>
</dbReference>
<evidence type="ECO:0000256" key="4">
    <source>
        <dbReference type="PROSITE-ProRule" id="PRU00335"/>
    </source>
</evidence>